<name>F0SM89_RUBBR</name>
<accession>F0SM89</accession>
<feature type="domain" description="Cation efflux protein cytoplasmic" evidence="9">
    <location>
        <begin position="215"/>
        <end position="292"/>
    </location>
</feature>
<keyword evidence="5 7" id="KW-1133">Transmembrane helix</keyword>
<evidence type="ECO:0000256" key="3">
    <source>
        <dbReference type="ARBA" id="ARBA00022448"/>
    </source>
</evidence>
<feature type="transmembrane region" description="Helical" evidence="7">
    <location>
        <begin position="41"/>
        <end position="62"/>
    </location>
</feature>
<keyword evidence="3" id="KW-0813">Transport</keyword>
<dbReference type="InterPro" id="IPR058533">
    <property type="entry name" value="Cation_efflux_TM"/>
</dbReference>
<dbReference type="KEGG" id="pbs:Plabr_4497"/>
<organism evidence="10 11">
    <name type="scientific">Rubinisphaera brasiliensis (strain ATCC 49424 / DSM 5305 / JCM 21570 / IAM 15109 / NBRC 103401 / IFAM 1448)</name>
    <name type="common">Planctomyces brasiliensis</name>
    <dbReference type="NCBI Taxonomy" id="756272"/>
    <lineage>
        <taxon>Bacteria</taxon>
        <taxon>Pseudomonadati</taxon>
        <taxon>Planctomycetota</taxon>
        <taxon>Planctomycetia</taxon>
        <taxon>Planctomycetales</taxon>
        <taxon>Planctomycetaceae</taxon>
        <taxon>Rubinisphaera</taxon>
    </lineage>
</organism>
<dbReference type="InterPro" id="IPR050291">
    <property type="entry name" value="CDF_Transporter"/>
</dbReference>
<proteinExistence type="inferred from homology"/>
<keyword evidence="4 7" id="KW-0812">Transmembrane</keyword>
<evidence type="ECO:0000256" key="6">
    <source>
        <dbReference type="ARBA" id="ARBA00023136"/>
    </source>
</evidence>
<gene>
    <name evidence="10" type="ordered locus">Plabr_4497</name>
</gene>
<dbReference type="RefSeq" id="WP_013630773.1">
    <property type="nucleotide sequence ID" value="NC_015174.1"/>
</dbReference>
<dbReference type="Gene3D" id="3.30.70.1350">
    <property type="entry name" value="Cation efflux protein, cytoplasmic domain"/>
    <property type="match status" value="1"/>
</dbReference>
<comment type="subcellular location">
    <subcellularLocation>
        <location evidence="1">Membrane</location>
        <topology evidence="1">Multi-pass membrane protein</topology>
    </subcellularLocation>
</comment>
<feature type="domain" description="Cation efflux protein transmembrane" evidence="8">
    <location>
        <begin position="16"/>
        <end position="210"/>
    </location>
</feature>
<evidence type="ECO:0000256" key="1">
    <source>
        <dbReference type="ARBA" id="ARBA00004141"/>
    </source>
</evidence>
<dbReference type="InterPro" id="IPR036837">
    <property type="entry name" value="Cation_efflux_CTD_sf"/>
</dbReference>
<dbReference type="Gene3D" id="1.20.1510.10">
    <property type="entry name" value="Cation efflux protein transmembrane domain"/>
    <property type="match status" value="1"/>
</dbReference>
<evidence type="ECO:0000256" key="4">
    <source>
        <dbReference type="ARBA" id="ARBA00022692"/>
    </source>
</evidence>
<dbReference type="EMBL" id="CP002546">
    <property type="protein sequence ID" value="ADY62068.1"/>
    <property type="molecule type" value="Genomic_DNA"/>
</dbReference>
<dbReference type="InterPro" id="IPR027470">
    <property type="entry name" value="Cation_efflux_CTD"/>
</dbReference>
<dbReference type="SUPFAM" id="SSF161111">
    <property type="entry name" value="Cation efflux protein transmembrane domain-like"/>
    <property type="match status" value="1"/>
</dbReference>
<keyword evidence="6 7" id="KW-0472">Membrane</keyword>
<evidence type="ECO:0000313" key="10">
    <source>
        <dbReference type="EMBL" id="ADY62068.1"/>
    </source>
</evidence>
<keyword evidence="11" id="KW-1185">Reference proteome</keyword>
<dbReference type="FunFam" id="1.20.1510.10:FF:000006">
    <property type="entry name" value="Divalent cation efflux transporter"/>
    <property type="match status" value="1"/>
</dbReference>
<evidence type="ECO:0000259" key="9">
    <source>
        <dbReference type="Pfam" id="PF16916"/>
    </source>
</evidence>
<feature type="transmembrane region" description="Helical" evidence="7">
    <location>
        <begin position="116"/>
        <end position="137"/>
    </location>
</feature>
<reference evidence="11" key="1">
    <citation type="submission" date="2011-02" db="EMBL/GenBank/DDBJ databases">
        <title>The complete genome of Planctomyces brasiliensis DSM 5305.</title>
        <authorList>
            <person name="Lucas S."/>
            <person name="Copeland A."/>
            <person name="Lapidus A."/>
            <person name="Bruce D."/>
            <person name="Goodwin L."/>
            <person name="Pitluck S."/>
            <person name="Kyrpides N."/>
            <person name="Mavromatis K."/>
            <person name="Pagani I."/>
            <person name="Ivanova N."/>
            <person name="Ovchinnikova G."/>
            <person name="Lu M."/>
            <person name="Detter J.C."/>
            <person name="Han C."/>
            <person name="Land M."/>
            <person name="Hauser L."/>
            <person name="Markowitz V."/>
            <person name="Cheng J.-F."/>
            <person name="Hugenholtz P."/>
            <person name="Woyke T."/>
            <person name="Wu D."/>
            <person name="Tindall B."/>
            <person name="Pomrenke H.G."/>
            <person name="Brambilla E."/>
            <person name="Klenk H.-P."/>
            <person name="Eisen J.A."/>
        </authorList>
    </citation>
    <scope>NUCLEOTIDE SEQUENCE [LARGE SCALE GENOMIC DNA]</scope>
    <source>
        <strain evidence="11">ATCC 49424 / DSM 5305 / JCM 21570 / IAM 15109 / NBRC 103401 / IFAM 1448</strain>
    </source>
</reference>
<evidence type="ECO:0000256" key="7">
    <source>
        <dbReference type="SAM" id="Phobius"/>
    </source>
</evidence>
<feature type="transmembrane region" description="Helical" evidence="7">
    <location>
        <begin position="83"/>
        <end position="104"/>
    </location>
</feature>
<evidence type="ECO:0000256" key="5">
    <source>
        <dbReference type="ARBA" id="ARBA00022989"/>
    </source>
</evidence>
<feature type="transmembrane region" description="Helical" evidence="7">
    <location>
        <begin position="12"/>
        <end position="35"/>
    </location>
</feature>
<dbReference type="GO" id="GO:0016020">
    <property type="term" value="C:membrane"/>
    <property type="evidence" value="ECO:0007669"/>
    <property type="project" value="UniProtKB-SubCell"/>
</dbReference>
<evidence type="ECO:0000256" key="2">
    <source>
        <dbReference type="ARBA" id="ARBA00008114"/>
    </source>
</evidence>
<dbReference type="STRING" id="756272.Plabr_4497"/>
<dbReference type="PANTHER" id="PTHR43840:SF15">
    <property type="entry name" value="MITOCHONDRIAL METAL TRANSPORTER 1-RELATED"/>
    <property type="match status" value="1"/>
</dbReference>
<dbReference type="eggNOG" id="COG0053">
    <property type="taxonomic scope" value="Bacteria"/>
</dbReference>
<feature type="transmembrane region" description="Helical" evidence="7">
    <location>
        <begin position="157"/>
        <end position="175"/>
    </location>
</feature>
<protein>
    <submittedName>
        <fullName evidence="10">Cation diffusion facilitator family transporter</fullName>
    </submittedName>
</protein>
<dbReference type="InterPro" id="IPR002524">
    <property type="entry name" value="Cation_efflux"/>
</dbReference>
<dbReference type="NCBIfam" id="TIGR01297">
    <property type="entry name" value="CDF"/>
    <property type="match status" value="1"/>
</dbReference>
<dbReference type="InterPro" id="IPR027469">
    <property type="entry name" value="Cation_efflux_TMD_sf"/>
</dbReference>
<evidence type="ECO:0000313" key="11">
    <source>
        <dbReference type="Proteomes" id="UP000006860"/>
    </source>
</evidence>
<evidence type="ECO:0000259" key="8">
    <source>
        <dbReference type="Pfam" id="PF01545"/>
    </source>
</evidence>
<sequence length="304" mass="32934">MNSKSERYREANRAALVGLVVNALLGLVKLAAGVWALSGALIADAVNSFGDALSSIAVLYGLSVAQRPADDEHPYGHTRAEAIAASNVSVVIIVSAAIVAWEAMRRWGDIPPSTESWILAVAAGNVILKEGLFQYIIRVSLRTDSASILANAWDHRADAFCSLAVLISLVAIRILGADYAWIDTAAALVVSLMVIASGVHLFRASASDLMDVQARPEMISEIREAAADVEGVEEIETLLVRKTGLEYLVDIHIEVRAELTVEEGHRISHLVKDRLLEQFEPLRDVLVHIEPYPHEHPVAATGRE</sequence>
<comment type="similarity">
    <text evidence="2">Belongs to the cation diffusion facilitator (CDF) transporter (TC 2.A.4) family.</text>
</comment>
<dbReference type="Proteomes" id="UP000006860">
    <property type="component" value="Chromosome"/>
</dbReference>
<dbReference type="GO" id="GO:0008324">
    <property type="term" value="F:monoatomic cation transmembrane transporter activity"/>
    <property type="evidence" value="ECO:0007669"/>
    <property type="project" value="InterPro"/>
</dbReference>
<dbReference type="Pfam" id="PF16916">
    <property type="entry name" value="ZT_dimer"/>
    <property type="match status" value="1"/>
</dbReference>
<dbReference type="Pfam" id="PF01545">
    <property type="entry name" value="Cation_efflux"/>
    <property type="match status" value="1"/>
</dbReference>
<dbReference type="AlphaFoldDB" id="F0SM89"/>
<dbReference type="HOGENOM" id="CLU_013430_3_3_0"/>
<dbReference type="SUPFAM" id="SSF160240">
    <property type="entry name" value="Cation efflux protein cytoplasmic domain-like"/>
    <property type="match status" value="1"/>
</dbReference>
<feature type="transmembrane region" description="Helical" evidence="7">
    <location>
        <begin position="181"/>
        <end position="202"/>
    </location>
</feature>
<dbReference type="PANTHER" id="PTHR43840">
    <property type="entry name" value="MITOCHONDRIAL METAL TRANSPORTER 1-RELATED"/>
    <property type="match status" value="1"/>
</dbReference>